<protein>
    <recommendedName>
        <fullName evidence="4">MFS transporter</fullName>
    </recommendedName>
</protein>
<evidence type="ECO:0000256" key="1">
    <source>
        <dbReference type="SAM" id="Phobius"/>
    </source>
</evidence>
<keyword evidence="1" id="KW-0472">Membrane</keyword>
<keyword evidence="1" id="KW-0812">Transmembrane</keyword>
<feature type="transmembrane region" description="Helical" evidence="1">
    <location>
        <begin position="83"/>
        <end position="105"/>
    </location>
</feature>
<gene>
    <name evidence="2" type="ORF">HD600_001388</name>
</gene>
<feature type="transmembrane region" description="Helical" evidence="1">
    <location>
        <begin position="6"/>
        <end position="29"/>
    </location>
</feature>
<feature type="transmembrane region" description="Helical" evidence="1">
    <location>
        <begin position="175"/>
        <end position="200"/>
    </location>
</feature>
<dbReference type="SUPFAM" id="SSF103473">
    <property type="entry name" value="MFS general substrate transporter"/>
    <property type="match status" value="1"/>
</dbReference>
<dbReference type="InterPro" id="IPR036259">
    <property type="entry name" value="MFS_trans_sf"/>
</dbReference>
<evidence type="ECO:0000313" key="3">
    <source>
        <dbReference type="Proteomes" id="UP000517712"/>
    </source>
</evidence>
<dbReference type="RefSeq" id="WP_184282522.1">
    <property type="nucleotide sequence ID" value="NZ_BAAAPG010000001.1"/>
</dbReference>
<dbReference type="AlphaFoldDB" id="A0A7W9CC59"/>
<organism evidence="2 3">
    <name type="scientific">Microbacterium ginsengiterrae</name>
    <dbReference type="NCBI Taxonomy" id="546115"/>
    <lineage>
        <taxon>Bacteria</taxon>
        <taxon>Bacillati</taxon>
        <taxon>Actinomycetota</taxon>
        <taxon>Actinomycetes</taxon>
        <taxon>Micrococcales</taxon>
        <taxon>Microbacteriaceae</taxon>
        <taxon>Microbacterium</taxon>
    </lineage>
</organism>
<name>A0A7W9CC59_9MICO</name>
<dbReference type="Proteomes" id="UP000517712">
    <property type="component" value="Unassembled WGS sequence"/>
</dbReference>
<reference evidence="2 3" key="1">
    <citation type="submission" date="2020-08" db="EMBL/GenBank/DDBJ databases">
        <title>Sequencing the genomes of 1000 actinobacteria strains.</title>
        <authorList>
            <person name="Klenk H.-P."/>
        </authorList>
    </citation>
    <scope>NUCLEOTIDE SEQUENCE [LARGE SCALE GENOMIC DNA]</scope>
    <source>
        <strain evidence="2 3">DSM 24823</strain>
    </source>
</reference>
<dbReference type="Gene3D" id="1.20.1250.20">
    <property type="entry name" value="MFS general substrate transporter like domains"/>
    <property type="match status" value="1"/>
</dbReference>
<feature type="transmembrane region" description="Helical" evidence="1">
    <location>
        <begin position="139"/>
        <end position="163"/>
    </location>
</feature>
<proteinExistence type="predicted"/>
<evidence type="ECO:0000313" key="2">
    <source>
        <dbReference type="EMBL" id="MBB5742891.1"/>
    </source>
</evidence>
<feature type="transmembrane region" description="Helical" evidence="1">
    <location>
        <begin position="112"/>
        <end position="133"/>
    </location>
</feature>
<evidence type="ECO:0008006" key="4">
    <source>
        <dbReference type="Google" id="ProtNLM"/>
    </source>
</evidence>
<keyword evidence="3" id="KW-1185">Reference proteome</keyword>
<sequence>MLDVFAPLATVYIVLAVLFFFAPETAPLRSGAWQSLRFRLAIPAPIRGDLWRSAPAILAGWATGGLFLSLGSTIVRTELGGVAHLWQGLAVTLLAGSGALAAFTLRRLKPRATVLFGTAALATGTALSLIALGVTSLPFYLVAAAVTGTGFGTTFSGVIASLAPRIPAAERADTFAVIYVLAYLAFGIPAVAAGLLVGLVGLTAVTVGYGIAVIVFALVALGLRLRRA</sequence>
<keyword evidence="1" id="KW-1133">Transmembrane helix</keyword>
<dbReference type="EMBL" id="JACHMU010000001">
    <property type="protein sequence ID" value="MBB5742891.1"/>
    <property type="molecule type" value="Genomic_DNA"/>
</dbReference>
<accession>A0A7W9CC59</accession>
<feature type="transmembrane region" description="Helical" evidence="1">
    <location>
        <begin position="206"/>
        <end position="225"/>
    </location>
</feature>
<comment type="caution">
    <text evidence="2">The sequence shown here is derived from an EMBL/GenBank/DDBJ whole genome shotgun (WGS) entry which is preliminary data.</text>
</comment>
<feature type="transmembrane region" description="Helical" evidence="1">
    <location>
        <begin position="50"/>
        <end position="71"/>
    </location>
</feature>